<evidence type="ECO:0000256" key="11">
    <source>
        <dbReference type="SAM" id="MobiDB-lite"/>
    </source>
</evidence>
<evidence type="ECO:0000256" key="8">
    <source>
        <dbReference type="ARBA" id="ARBA00024647"/>
    </source>
</evidence>
<dbReference type="PROSITE" id="PS00486">
    <property type="entry name" value="DNA_MISMATCH_REPAIR_2"/>
    <property type="match status" value="1"/>
</dbReference>
<keyword evidence="7 9" id="KW-0234">DNA repair</keyword>
<keyword evidence="5 9" id="KW-0067">ATP-binding</keyword>
<dbReference type="PANTHER" id="PTHR11361">
    <property type="entry name" value="DNA MISMATCH REPAIR PROTEIN MUTS FAMILY MEMBER"/>
    <property type="match status" value="1"/>
</dbReference>
<evidence type="ECO:0000313" key="13">
    <source>
        <dbReference type="EMBL" id="QEY65847.1"/>
    </source>
</evidence>
<dbReference type="InterPro" id="IPR017261">
    <property type="entry name" value="DNA_mismatch_repair_MutS/MSH"/>
</dbReference>
<evidence type="ECO:0000256" key="1">
    <source>
        <dbReference type="ARBA" id="ARBA00006271"/>
    </source>
</evidence>
<keyword evidence="6 9" id="KW-0238">DNA-binding</keyword>
<dbReference type="InterPro" id="IPR027417">
    <property type="entry name" value="P-loop_NTPase"/>
</dbReference>
<dbReference type="InterPro" id="IPR007860">
    <property type="entry name" value="DNA_mmatch_repair_MutS_con_dom"/>
</dbReference>
<dbReference type="Pfam" id="PF05192">
    <property type="entry name" value="MutS_III"/>
    <property type="match status" value="1"/>
</dbReference>
<evidence type="ECO:0000256" key="9">
    <source>
        <dbReference type="HAMAP-Rule" id="MF_00096"/>
    </source>
</evidence>
<dbReference type="SUPFAM" id="SSF55271">
    <property type="entry name" value="DNA repair protein MutS, domain I"/>
    <property type="match status" value="1"/>
</dbReference>
<dbReference type="FunFam" id="1.10.1420.10:FF:000002">
    <property type="entry name" value="DNA mismatch repair protein MutS"/>
    <property type="match status" value="1"/>
</dbReference>
<reference evidence="13 14" key="1">
    <citation type="submission" date="2019-08" db="EMBL/GenBank/DDBJ databases">
        <title>Whole-genome Sequencing of e-waste polymer degrading bacterium Pseudomonas sp. strain PE08.</title>
        <authorList>
            <person name="Kirdat K."/>
            <person name="Debbarma P."/>
            <person name="Narawade N."/>
            <person name="Suyal D."/>
            <person name="Thorat V."/>
            <person name="Shouche Y."/>
            <person name="Goel R."/>
            <person name="Yadav A."/>
        </authorList>
    </citation>
    <scope>NUCLEOTIDE SEQUENCE [LARGE SCALE GENOMIC DNA]</scope>
    <source>
        <strain evidence="13 14">PE08</strain>
    </source>
</reference>
<evidence type="ECO:0000313" key="14">
    <source>
        <dbReference type="Proteomes" id="UP000327179"/>
    </source>
</evidence>
<evidence type="ECO:0000256" key="4">
    <source>
        <dbReference type="ARBA" id="ARBA00022763"/>
    </source>
</evidence>
<dbReference type="GO" id="GO:0030983">
    <property type="term" value="F:mismatched DNA binding"/>
    <property type="evidence" value="ECO:0007669"/>
    <property type="project" value="InterPro"/>
</dbReference>
<evidence type="ECO:0000259" key="12">
    <source>
        <dbReference type="PROSITE" id="PS00486"/>
    </source>
</evidence>
<dbReference type="InterPro" id="IPR036187">
    <property type="entry name" value="DNA_mismatch_repair_MutS_sf"/>
</dbReference>
<comment type="similarity">
    <text evidence="1 9 10">Belongs to the DNA mismatch repair MutS family.</text>
</comment>
<dbReference type="InterPro" id="IPR000432">
    <property type="entry name" value="DNA_mismatch_repair_MutS_C"/>
</dbReference>
<dbReference type="FunFam" id="3.40.1170.10:FF:000001">
    <property type="entry name" value="DNA mismatch repair protein MutS"/>
    <property type="match status" value="1"/>
</dbReference>
<dbReference type="EMBL" id="CP043311">
    <property type="protein sequence ID" value="QEY65847.1"/>
    <property type="molecule type" value="Genomic_DNA"/>
</dbReference>
<dbReference type="CDD" id="cd03284">
    <property type="entry name" value="ABC_MutS1"/>
    <property type="match status" value="1"/>
</dbReference>
<sequence>MMQQYWKLKNQHPDQLMFYRMGDFYEIFYEDAKKAAKLLDITLTARGQSAGKSIPMAGIPFHAVEGYLAKLVKLGESIVICEQIGDPATSKGPVERQVVRIITPGTVSDEALLDERRDNLLAAVLGDERLFGLAVLDITSGRFSVQEIKGWENLLAELERLNPAELLIPDDWPQGLPAEKRRGVRRRAPWDFDRDSAKKSLCQQFGVQDLKGFGCETLTLAIGSAGCLLAYAKETQRTALPHLRSLRHERIDDTVILDAASRRNLELDVNLSGGRDNTLQSVIDRCQTAMGSRLLSRWLNRPLRDRAVLEARQDAIDCLLDRYRFEGLQPQLKEIGDVERILARIGLRNARPRDLARLRDALAALPQLQGAMTELDVPHLQDLAGSIRTYPELADLLARAIIDNPPAVIRDGGVIKTGYDAELDELQALSENAGQYLMDLETREKARTGLPNLKVGYNRIHGYYIELPRVQAEQAPADYIRRQTLKGAERFITPELKAFEDKALSAKSRALAREKMLYDELLELLIKQLAPLQDTAAALAELDVLSNFSERALNLDLNRPRFVDEPCMRINQGRHPVVEQVLDTPFVANDLALDDTTRMLIITGPNMGGKSTYMRQTALIVLLAHIGCFVPAAGCELSLVDRIFTRIGSSDDLAGGRSTFMVEMSETANILHNASESSLVLMDEVGRGTSTFDGLSLAWAAAEHLARLRAFTLFATHYFELTVLPESEPVVANVHLNATEHNERIVFLHHVLPGPASQSYGLAVAQLAGVPGGVIQRAREHLARLETTSLPHEVPRQSPGQPSSPMQSDLFASLPHPVLDDLAKVKPDDLTPRQALELLYTLKSRL</sequence>
<dbReference type="Gene3D" id="3.30.420.110">
    <property type="entry name" value="MutS, connector domain"/>
    <property type="match status" value="1"/>
</dbReference>
<dbReference type="InterPro" id="IPR007695">
    <property type="entry name" value="DNA_mismatch_repair_MutS-lik_N"/>
</dbReference>
<dbReference type="Pfam" id="PF00488">
    <property type="entry name" value="MutS_V"/>
    <property type="match status" value="1"/>
</dbReference>
<evidence type="ECO:0000256" key="2">
    <source>
        <dbReference type="ARBA" id="ARBA00021982"/>
    </source>
</evidence>
<proteinExistence type="inferred from homology"/>
<dbReference type="GO" id="GO:0005524">
    <property type="term" value="F:ATP binding"/>
    <property type="evidence" value="ECO:0007669"/>
    <property type="project" value="UniProtKB-UniRule"/>
</dbReference>
<dbReference type="Gene3D" id="3.40.50.300">
    <property type="entry name" value="P-loop containing nucleotide triphosphate hydrolases"/>
    <property type="match status" value="1"/>
</dbReference>
<dbReference type="Gene3D" id="6.10.140.430">
    <property type="match status" value="1"/>
</dbReference>
<gene>
    <name evidence="9 13" type="primary">mutS</name>
    <name evidence="13" type="ORF">FXN65_21780</name>
</gene>
<keyword evidence="4 9" id="KW-0227">DNA damage</keyword>
<evidence type="ECO:0000256" key="7">
    <source>
        <dbReference type="ARBA" id="ARBA00023204"/>
    </source>
</evidence>
<dbReference type="KEGG" id="plal:FXN65_21780"/>
<comment type="function">
    <text evidence="8 9">This protein is involved in the repair of mismatches in DNA. It is possible that it carries out the mismatch recognition step. This protein has a weak ATPase activity.</text>
</comment>
<dbReference type="SUPFAM" id="SSF53150">
    <property type="entry name" value="DNA repair protein MutS, domain II"/>
    <property type="match status" value="1"/>
</dbReference>
<name>A0A5J6QTU3_9GAMM</name>
<dbReference type="Gene3D" id="3.40.1170.10">
    <property type="entry name" value="DNA repair protein MutS, domain I"/>
    <property type="match status" value="1"/>
</dbReference>
<dbReference type="Pfam" id="PF05190">
    <property type="entry name" value="MutS_IV"/>
    <property type="match status" value="1"/>
</dbReference>
<dbReference type="Pfam" id="PF05188">
    <property type="entry name" value="MutS_II"/>
    <property type="match status" value="1"/>
</dbReference>
<dbReference type="Pfam" id="PF01624">
    <property type="entry name" value="MutS_I"/>
    <property type="match status" value="1"/>
</dbReference>
<keyword evidence="3 9" id="KW-0547">Nucleotide-binding</keyword>
<dbReference type="PANTHER" id="PTHR11361:SF34">
    <property type="entry name" value="DNA MISMATCH REPAIR PROTEIN MSH1, MITOCHONDRIAL"/>
    <property type="match status" value="1"/>
</dbReference>
<evidence type="ECO:0000256" key="5">
    <source>
        <dbReference type="ARBA" id="ARBA00022840"/>
    </source>
</evidence>
<accession>A0A5J6QTU3</accession>
<dbReference type="GO" id="GO:0006298">
    <property type="term" value="P:mismatch repair"/>
    <property type="evidence" value="ECO:0007669"/>
    <property type="project" value="UniProtKB-UniRule"/>
</dbReference>
<keyword evidence="14" id="KW-1185">Reference proteome</keyword>
<dbReference type="InterPro" id="IPR016151">
    <property type="entry name" value="DNA_mismatch_repair_MutS_N"/>
</dbReference>
<dbReference type="InterPro" id="IPR005748">
    <property type="entry name" value="DNA_mismatch_repair_MutS"/>
</dbReference>
<dbReference type="InterPro" id="IPR007696">
    <property type="entry name" value="DNA_mismatch_repair_MutS_core"/>
</dbReference>
<dbReference type="SUPFAM" id="SSF52540">
    <property type="entry name" value="P-loop containing nucleoside triphosphate hydrolases"/>
    <property type="match status" value="1"/>
</dbReference>
<dbReference type="NCBIfam" id="TIGR01070">
    <property type="entry name" value="mutS1"/>
    <property type="match status" value="1"/>
</dbReference>
<dbReference type="Proteomes" id="UP000327179">
    <property type="component" value="Chromosome"/>
</dbReference>
<protein>
    <recommendedName>
        <fullName evidence="2 9">DNA mismatch repair protein MutS</fullName>
    </recommendedName>
</protein>
<dbReference type="HAMAP" id="MF_00096">
    <property type="entry name" value="MutS"/>
    <property type="match status" value="1"/>
</dbReference>
<dbReference type="SMART" id="SM00533">
    <property type="entry name" value="MUTSd"/>
    <property type="match status" value="1"/>
</dbReference>
<dbReference type="Gene3D" id="1.10.1420.10">
    <property type="match status" value="2"/>
</dbReference>
<feature type="region of interest" description="Disordered" evidence="11">
    <location>
        <begin position="788"/>
        <end position="810"/>
    </location>
</feature>
<dbReference type="GO" id="GO:0005829">
    <property type="term" value="C:cytosol"/>
    <property type="evidence" value="ECO:0007669"/>
    <property type="project" value="TreeGrafter"/>
</dbReference>
<evidence type="ECO:0000256" key="10">
    <source>
        <dbReference type="RuleBase" id="RU003756"/>
    </source>
</evidence>
<evidence type="ECO:0000256" key="6">
    <source>
        <dbReference type="ARBA" id="ARBA00023125"/>
    </source>
</evidence>
<feature type="compositionally biased region" description="Low complexity" evidence="11">
    <location>
        <begin position="796"/>
        <end position="808"/>
    </location>
</feature>
<dbReference type="InterPro" id="IPR036678">
    <property type="entry name" value="MutS_con_dom_sf"/>
</dbReference>
<dbReference type="InterPro" id="IPR045076">
    <property type="entry name" value="MutS"/>
</dbReference>
<dbReference type="NCBIfam" id="NF003810">
    <property type="entry name" value="PRK05399.1"/>
    <property type="match status" value="1"/>
</dbReference>
<dbReference type="SUPFAM" id="SSF48334">
    <property type="entry name" value="DNA repair protein MutS, domain III"/>
    <property type="match status" value="1"/>
</dbReference>
<dbReference type="GO" id="GO:0003684">
    <property type="term" value="F:damaged DNA binding"/>
    <property type="evidence" value="ECO:0007669"/>
    <property type="project" value="UniProtKB-UniRule"/>
</dbReference>
<dbReference type="FunFam" id="3.40.50.300:FF:000283">
    <property type="entry name" value="DNA mismatch repair protein MutS"/>
    <property type="match status" value="1"/>
</dbReference>
<evidence type="ECO:0000256" key="3">
    <source>
        <dbReference type="ARBA" id="ARBA00022741"/>
    </source>
</evidence>
<dbReference type="InterPro" id="IPR007861">
    <property type="entry name" value="DNA_mismatch_repair_MutS_clamp"/>
</dbReference>
<dbReference type="SMART" id="SM00534">
    <property type="entry name" value="MUTSac"/>
    <property type="match status" value="1"/>
</dbReference>
<feature type="binding site" evidence="9">
    <location>
        <begin position="604"/>
        <end position="611"/>
    </location>
    <ligand>
        <name>ATP</name>
        <dbReference type="ChEBI" id="CHEBI:30616"/>
    </ligand>
</feature>
<dbReference type="AlphaFoldDB" id="A0A5J6QTU3"/>
<dbReference type="PIRSF" id="PIRSF037677">
    <property type="entry name" value="DNA_mis_repair_Msh6"/>
    <property type="match status" value="1"/>
</dbReference>
<dbReference type="GO" id="GO:0140664">
    <property type="term" value="F:ATP-dependent DNA damage sensor activity"/>
    <property type="evidence" value="ECO:0007669"/>
    <property type="project" value="InterPro"/>
</dbReference>
<organism evidence="13 14">
    <name type="scientific">Metapseudomonas lalkuanensis</name>
    <dbReference type="NCBI Taxonomy" id="2604832"/>
    <lineage>
        <taxon>Bacteria</taxon>
        <taxon>Pseudomonadati</taxon>
        <taxon>Pseudomonadota</taxon>
        <taxon>Gammaproteobacteria</taxon>
        <taxon>Pseudomonadales</taxon>
        <taxon>Pseudomonadaceae</taxon>
        <taxon>Metapseudomonas</taxon>
    </lineage>
</organism>
<feature type="domain" description="DNA mismatch repair proteins mutS family" evidence="12">
    <location>
        <begin position="678"/>
        <end position="694"/>
    </location>
</feature>